<feature type="transmembrane region" description="Helical" evidence="2">
    <location>
        <begin position="333"/>
        <end position="359"/>
    </location>
</feature>
<feature type="transmembrane region" description="Helical" evidence="2">
    <location>
        <begin position="652"/>
        <end position="675"/>
    </location>
</feature>
<feature type="transmembrane region" description="Helical" evidence="2">
    <location>
        <begin position="582"/>
        <end position="606"/>
    </location>
</feature>
<comment type="caution">
    <text evidence="3">The sequence shown here is derived from an EMBL/GenBank/DDBJ whole genome shotgun (WGS) entry which is preliminary data.</text>
</comment>
<feature type="compositionally biased region" description="Polar residues" evidence="1">
    <location>
        <begin position="151"/>
        <end position="164"/>
    </location>
</feature>
<dbReference type="OrthoDB" id="271109at2759"/>
<feature type="transmembrane region" description="Helical" evidence="2">
    <location>
        <begin position="488"/>
        <end position="509"/>
    </location>
</feature>
<dbReference type="EMBL" id="JAFJZO010000032">
    <property type="protein sequence ID" value="KAG5496273.1"/>
    <property type="molecule type" value="Genomic_DNA"/>
</dbReference>
<feature type="transmembrane region" description="Helical" evidence="2">
    <location>
        <begin position="452"/>
        <end position="476"/>
    </location>
</feature>
<feature type="region of interest" description="Disordered" evidence="1">
    <location>
        <begin position="92"/>
        <end position="178"/>
    </location>
</feature>
<dbReference type="AlphaFoldDB" id="A0A836IJY1"/>
<dbReference type="Proteomes" id="UP000674318">
    <property type="component" value="Chromosome 32"/>
</dbReference>
<feature type="region of interest" description="Disordered" evidence="1">
    <location>
        <begin position="32"/>
        <end position="73"/>
    </location>
</feature>
<gene>
    <name evidence="3" type="ORF">JKF63_02574</name>
</gene>
<evidence type="ECO:0000256" key="1">
    <source>
        <dbReference type="SAM" id="MobiDB-lite"/>
    </source>
</evidence>
<evidence type="ECO:0000256" key="2">
    <source>
        <dbReference type="SAM" id="Phobius"/>
    </source>
</evidence>
<dbReference type="KEGG" id="phet:94288676"/>
<evidence type="ECO:0000313" key="3">
    <source>
        <dbReference type="EMBL" id="KAG5496273.1"/>
    </source>
</evidence>
<sequence length="694" mass="77452">MSSQTRRMRLYFVDSSDDGASHEAVIEVGSLPDDGEVTVESSTRGAVSTGAVRQPFPSGEEVESKRFHQGDKDGGWLSSVLYKGANAVAGLLTGPRSTVPYGSGGDTSPNRRLTPSSLGDGGDRAAGRHTTGRRISSSSSDGGWEYDGSRSRSITESVPSTDSATPWEDRGDLEGGSEYDQVNLDLKDTVLLFMETGSDVFLNIILATLKASTELVDGEIFQIVSRSPALLKVFLDSGRVDIDDARVQSVVQAKLDEVLDGDPYNGDVVPGDLLSYVRYLCSIRTSRITFQQMVLLRYSGFDYVELLIDYPYLLENLQKPSLCLFVVLDLLHYINIAFSCLSVLVTLLFVALVTWTVVFWFRQPDNRNNGYWTIITYIGGYVVSIVATMRAEEGKIKRYDNQIWRYPDNTFRIVPIIPVYEMMLSYVSLRYELLADSRRFFIIRYDLRNGTFVQQIINGLFYALPQLIVQTFFFFGDYDTSQFKEGVVFYWVILGSSSTLILMSILALYRIALFTHSCSERGFALLSSQNNTTEGHIRMLARRVRPSDIATKLLIFFSMLFFIADAVTLIIFLLELRSGSRGVIVFTAIDVAIVGISIILVAAVYVNLPLSRGMGAICVPALLLEIAFIALLRANTNYPDLKLFDDHPRVWVIPSLVAFGALCVSFVTWIVMLLLEFFRGARITQQALDHYLLV</sequence>
<name>A0A836IJY1_9TRYP</name>
<evidence type="ECO:0000313" key="4">
    <source>
        <dbReference type="Proteomes" id="UP000674318"/>
    </source>
</evidence>
<feature type="transmembrane region" description="Helical" evidence="2">
    <location>
        <begin position="613"/>
        <end position="632"/>
    </location>
</feature>
<feature type="compositionally biased region" description="Polar residues" evidence="1">
    <location>
        <begin position="106"/>
        <end position="117"/>
    </location>
</feature>
<feature type="transmembrane region" description="Helical" evidence="2">
    <location>
        <begin position="411"/>
        <end position="431"/>
    </location>
</feature>
<feature type="compositionally biased region" description="Basic and acidic residues" evidence="1">
    <location>
        <begin position="62"/>
        <end position="73"/>
    </location>
</feature>
<keyword evidence="4" id="KW-1185">Reference proteome</keyword>
<accession>A0A836IJY1</accession>
<proteinExistence type="predicted"/>
<dbReference type="RefSeq" id="XP_067754756.1">
    <property type="nucleotide sequence ID" value="XM_067898599.1"/>
</dbReference>
<keyword evidence="2" id="KW-0472">Membrane</keyword>
<dbReference type="GeneID" id="94288676"/>
<organism evidence="3 4">
    <name type="scientific">Porcisia hertigi</name>
    <dbReference type="NCBI Taxonomy" id="2761500"/>
    <lineage>
        <taxon>Eukaryota</taxon>
        <taxon>Discoba</taxon>
        <taxon>Euglenozoa</taxon>
        <taxon>Kinetoplastea</taxon>
        <taxon>Metakinetoplastina</taxon>
        <taxon>Trypanosomatida</taxon>
        <taxon>Trypanosomatidae</taxon>
        <taxon>Leishmaniinae</taxon>
        <taxon>Porcisia</taxon>
    </lineage>
</organism>
<reference evidence="3 4" key="1">
    <citation type="submission" date="2021-02" db="EMBL/GenBank/DDBJ databases">
        <title>Porcisia hertigi Genome sequencing and assembly.</title>
        <authorList>
            <person name="Almutairi H."/>
            <person name="Gatherer D."/>
        </authorList>
    </citation>
    <scope>NUCLEOTIDE SEQUENCE [LARGE SCALE GENOMIC DNA]</scope>
    <source>
        <strain evidence="3 4">C119</strain>
    </source>
</reference>
<feature type="transmembrane region" description="Helical" evidence="2">
    <location>
        <begin position="371"/>
        <end position="391"/>
    </location>
</feature>
<feature type="transmembrane region" description="Helical" evidence="2">
    <location>
        <begin position="553"/>
        <end position="576"/>
    </location>
</feature>
<protein>
    <submittedName>
        <fullName evidence="3">Uncharacterized protein</fullName>
    </submittedName>
</protein>
<keyword evidence="2" id="KW-1133">Transmembrane helix</keyword>
<keyword evidence="2" id="KW-0812">Transmembrane</keyword>